<dbReference type="InterPro" id="IPR001638">
    <property type="entry name" value="Solute-binding_3/MltF_N"/>
</dbReference>
<feature type="chain" id="PRO_5039563482" evidence="4">
    <location>
        <begin position="28"/>
        <end position="342"/>
    </location>
</feature>
<gene>
    <name evidence="6" type="ORF">SAMN04489713_103622</name>
</gene>
<accession>A0A1I5DHM1</accession>
<feature type="domain" description="Solute-binding protein family 3/N-terminal" evidence="5">
    <location>
        <begin position="38"/>
        <end position="272"/>
    </location>
</feature>
<dbReference type="AlphaFoldDB" id="A0A1I5DHM1"/>
<dbReference type="RefSeq" id="WP_075020918.1">
    <property type="nucleotide sequence ID" value="NZ_FOVH01000003.1"/>
</dbReference>
<dbReference type="Gene3D" id="3.40.190.10">
    <property type="entry name" value="Periplasmic binding protein-like II"/>
    <property type="match status" value="2"/>
</dbReference>
<comment type="subcellular location">
    <subcellularLocation>
        <location evidence="1">Periplasm</location>
    </subcellularLocation>
</comment>
<keyword evidence="3 4" id="KW-0732">Signal</keyword>
<dbReference type="PANTHER" id="PTHR30024">
    <property type="entry name" value="ALIPHATIC SULFONATES-BINDING PROTEIN-RELATED"/>
    <property type="match status" value="1"/>
</dbReference>
<dbReference type="OrthoDB" id="174578at2"/>
<dbReference type="Proteomes" id="UP000183413">
    <property type="component" value="Unassembled WGS sequence"/>
</dbReference>
<dbReference type="PANTHER" id="PTHR30024:SF47">
    <property type="entry name" value="TAURINE-BINDING PERIPLASMIC PROTEIN"/>
    <property type="match status" value="1"/>
</dbReference>
<keyword evidence="7" id="KW-1185">Reference proteome</keyword>
<dbReference type="Pfam" id="PF09084">
    <property type="entry name" value="NMT1"/>
    <property type="match status" value="1"/>
</dbReference>
<dbReference type="InParanoid" id="A0A1I5DHM1"/>
<dbReference type="EMBL" id="FOVH01000003">
    <property type="protein sequence ID" value="SFN98698.1"/>
    <property type="molecule type" value="Genomic_DNA"/>
</dbReference>
<dbReference type="GO" id="GO:0042597">
    <property type="term" value="C:periplasmic space"/>
    <property type="evidence" value="ECO:0007669"/>
    <property type="project" value="UniProtKB-SubCell"/>
</dbReference>
<dbReference type="STRING" id="1993.SAMN04489713_103622"/>
<evidence type="ECO:0000313" key="6">
    <source>
        <dbReference type="EMBL" id="SFN98698.1"/>
    </source>
</evidence>
<dbReference type="InterPro" id="IPR015168">
    <property type="entry name" value="SsuA/THI5"/>
</dbReference>
<sequence>MTVRTTFRRWLPTAAAALAIAVLPGCGSSDGSSGSAAPLKLGWVPALSWASWASLPDQLESQGLKAELVPFKSSNDVLVALSSGSIDMGTAGYNNVASILATQKLRARFVSGISANGSVFVARKDSGINGWADLRGKRIGSVRGSTQYVNIVTAMAAQGLNLNKDSKFVNIQSFNELNLALQRGDIDAMVTFPPNSELAVDGGFGKIVPSIQSTLYDGSFFVASGVLAGDAVIGKRRGDVQKAVTAFLAQGAKLDGDKGLWVQTFQKYAASSGKSAPLAAALESEHVRWYPDLNLQQIRQVPQTLAELGEIPRDTTPDLVARLDYTFMEKATGKPATQLGKG</sequence>
<comment type="similarity">
    <text evidence="2">Belongs to the bacterial solute-binding protein SsuA/TauA family.</text>
</comment>
<organism evidence="6 7">
    <name type="scientific">Actinomadura madurae</name>
    <dbReference type="NCBI Taxonomy" id="1993"/>
    <lineage>
        <taxon>Bacteria</taxon>
        <taxon>Bacillati</taxon>
        <taxon>Actinomycetota</taxon>
        <taxon>Actinomycetes</taxon>
        <taxon>Streptosporangiales</taxon>
        <taxon>Thermomonosporaceae</taxon>
        <taxon>Actinomadura</taxon>
    </lineage>
</organism>
<evidence type="ECO:0000256" key="4">
    <source>
        <dbReference type="SAM" id="SignalP"/>
    </source>
</evidence>
<evidence type="ECO:0000256" key="3">
    <source>
        <dbReference type="ARBA" id="ARBA00022729"/>
    </source>
</evidence>
<reference evidence="6 7" key="1">
    <citation type="submission" date="2016-10" db="EMBL/GenBank/DDBJ databases">
        <authorList>
            <person name="de Groot N.N."/>
        </authorList>
    </citation>
    <scope>NUCLEOTIDE SEQUENCE [LARGE SCALE GENOMIC DNA]</scope>
    <source>
        <strain evidence="6 7">DSM 43067</strain>
    </source>
</reference>
<dbReference type="eggNOG" id="COG0715">
    <property type="taxonomic scope" value="Bacteria"/>
</dbReference>
<evidence type="ECO:0000259" key="5">
    <source>
        <dbReference type="SMART" id="SM00062"/>
    </source>
</evidence>
<proteinExistence type="inferred from homology"/>
<name>A0A1I5DHM1_9ACTN</name>
<dbReference type="SMART" id="SM00062">
    <property type="entry name" value="PBPb"/>
    <property type="match status" value="1"/>
</dbReference>
<feature type="signal peptide" evidence="4">
    <location>
        <begin position="1"/>
        <end position="27"/>
    </location>
</feature>
<evidence type="ECO:0000313" key="7">
    <source>
        <dbReference type="Proteomes" id="UP000183413"/>
    </source>
</evidence>
<evidence type="ECO:0000256" key="2">
    <source>
        <dbReference type="ARBA" id="ARBA00010742"/>
    </source>
</evidence>
<evidence type="ECO:0000256" key="1">
    <source>
        <dbReference type="ARBA" id="ARBA00004418"/>
    </source>
</evidence>
<dbReference type="SUPFAM" id="SSF53850">
    <property type="entry name" value="Periplasmic binding protein-like II"/>
    <property type="match status" value="1"/>
</dbReference>
<protein>
    <submittedName>
        <fullName evidence="6">NitT/TauT family transport system substrate-binding protein</fullName>
    </submittedName>
</protein>